<evidence type="ECO:0000256" key="6">
    <source>
        <dbReference type="ARBA" id="ARBA00023136"/>
    </source>
</evidence>
<dbReference type="Gene3D" id="2.30.29.30">
    <property type="entry name" value="Pleckstrin-homology domain (PH domain)/Phosphotyrosine-binding domain (PTB)"/>
    <property type="match status" value="1"/>
</dbReference>
<evidence type="ECO:0000256" key="8">
    <source>
        <dbReference type="PIRSR" id="PIRSR630564-2"/>
    </source>
</evidence>
<evidence type="ECO:0000256" key="3">
    <source>
        <dbReference type="ARBA" id="ARBA00022723"/>
    </source>
</evidence>
<dbReference type="PANTHER" id="PTHR10807:SF8">
    <property type="entry name" value="PHOSPHATIDYLINOSITOL-3-PHOSPHATE PHOSPHATASE"/>
    <property type="match status" value="1"/>
</dbReference>
<keyword evidence="4 9" id="KW-0863">Zinc-finger</keyword>
<evidence type="ECO:0000256" key="2">
    <source>
        <dbReference type="ARBA" id="ARBA00007471"/>
    </source>
</evidence>
<dbReference type="InterPro" id="IPR011993">
    <property type="entry name" value="PH-like_dom_sf"/>
</dbReference>
<dbReference type="InterPro" id="IPR010569">
    <property type="entry name" value="Myotubularin-like_Pase_dom"/>
</dbReference>
<protein>
    <submittedName>
        <fullName evidence="12">Myotubularin-related protein 6</fullName>
    </submittedName>
</protein>
<dbReference type="InterPro" id="IPR029021">
    <property type="entry name" value="Prot-tyrosine_phosphatase-like"/>
</dbReference>
<dbReference type="Pfam" id="PF06602">
    <property type="entry name" value="Myotub-related"/>
    <property type="match status" value="1"/>
</dbReference>
<dbReference type="GO" id="GO:0016020">
    <property type="term" value="C:membrane"/>
    <property type="evidence" value="ECO:0007669"/>
    <property type="project" value="UniProtKB-SubCell"/>
</dbReference>
<gene>
    <name evidence="12" type="primary">MTMR6</name>
    <name evidence="12" type="ORF">TR162795</name>
</gene>
<dbReference type="InterPro" id="IPR016130">
    <property type="entry name" value="Tyr_Pase_AS"/>
</dbReference>
<dbReference type="GO" id="GO:0005737">
    <property type="term" value="C:cytoplasm"/>
    <property type="evidence" value="ECO:0007669"/>
    <property type="project" value="TreeGrafter"/>
</dbReference>
<dbReference type="Pfam" id="PF21098">
    <property type="entry name" value="PH-GRAM_MTMR6-like"/>
    <property type="match status" value="1"/>
</dbReference>
<dbReference type="EMBL" id="GEEE01010825">
    <property type="protein sequence ID" value="JAP52400.1"/>
    <property type="molecule type" value="Transcribed_RNA"/>
</dbReference>
<dbReference type="GO" id="GO:0004438">
    <property type="term" value="F:phosphatidylinositol-3-phosphate phosphatase activity"/>
    <property type="evidence" value="ECO:0007669"/>
    <property type="project" value="TreeGrafter"/>
</dbReference>
<evidence type="ECO:0000256" key="5">
    <source>
        <dbReference type="ARBA" id="ARBA00022833"/>
    </source>
</evidence>
<evidence type="ECO:0000256" key="4">
    <source>
        <dbReference type="ARBA" id="ARBA00022771"/>
    </source>
</evidence>
<accession>A0A0X3PM92</accession>
<dbReference type="InterPro" id="IPR048994">
    <property type="entry name" value="PH-GRAM_MTMR6-9"/>
</dbReference>
<dbReference type="InterPro" id="IPR011011">
    <property type="entry name" value="Znf_FYVE_PHD"/>
</dbReference>
<dbReference type="AlphaFoldDB" id="A0A0X3PM92"/>
<dbReference type="InterPro" id="IPR013083">
    <property type="entry name" value="Znf_RING/FYVE/PHD"/>
</dbReference>
<feature type="binding site" evidence="8">
    <location>
        <begin position="306"/>
        <end position="307"/>
    </location>
    <ligand>
        <name>substrate</name>
    </ligand>
</feature>
<dbReference type="GO" id="GO:0008270">
    <property type="term" value="F:zinc ion binding"/>
    <property type="evidence" value="ECO:0007669"/>
    <property type="project" value="UniProtKB-KW"/>
</dbReference>
<keyword evidence="5" id="KW-0862">Zinc</keyword>
<dbReference type="PROSITE" id="PS50178">
    <property type="entry name" value="ZF_FYVE"/>
    <property type="match status" value="1"/>
</dbReference>
<dbReference type="Gene3D" id="3.90.190.10">
    <property type="entry name" value="Protein tyrosine phosphatase superfamily"/>
    <property type="match status" value="1"/>
</dbReference>
<dbReference type="PROSITE" id="PS00383">
    <property type="entry name" value="TYR_PHOSPHATASE_1"/>
    <property type="match status" value="1"/>
</dbReference>
<evidence type="ECO:0000256" key="9">
    <source>
        <dbReference type="PROSITE-ProRule" id="PRU00091"/>
    </source>
</evidence>
<comment type="subcellular location">
    <subcellularLocation>
        <location evidence="1">Membrane</location>
    </subcellularLocation>
</comment>
<dbReference type="PANTHER" id="PTHR10807">
    <property type="entry name" value="MYOTUBULARIN-RELATED"/>
    <property type="match status" value="1"/>
</dbReference>
<reference evidence="12" key="1">
    <citation type="submission" date="2016-01" db="EMBL/GenBank/DDBJ databases">
        <title>Reference transcriptome for the parasite Schistocephalus solidus: insights into the molecular evolution of parasitism.</title>
        <authorList>
            <person name="Hebert F.O."/>
            <person name="Grambauer S."/>
            <person name="Barber I."/>
            <person name="Landry C.R."/>
            <person name="Aubin-Horth N."/>
        </authorList>
    </citation>
    <scope>NUCLEOTIDE SEQUENCE</scope>
</reference>
<keyword evidence="6" id="KW-0472">Membrane</keyword>
<evidence type="ECO:0000259" key="10">
    <source>
        <dbReference type="PROSITE" id="PS50178"/>
    </source>
</evidence>
<dbReference type="InterPro" id="IPR017455">
    <property type="entry name" value="Znf_FYVE-rel"/>
</dbReference>
<dbReference type="InterPro" id="IPR030564">
    <property type="entry name" value="Myotubularin"/>
</dbReference>
<comment type="similarity">
    <text evidence="2">Belongs to the protein-tyrosine phosphatase family. Non-receptor class myotubularin subfamily.</text>
</comment>
<name>A0A0X3PM92_SCHSO</name>
<evidence type="ECO:0000256" key="1">
    <source>
        <dbReference type="ARBA" id="ARBA00004370"/>
    </source>
</evidence>
<feature type="domain" description="Myotubularin phosphatase" evidence="11">
    <location>
        <begin position="157"/>
        <end position="544"/>
    </location>
</feature>
<sequence>MCAWCSTLNNLGQPRDSTPMKLIGRRARVKIWRMDFIKIPNVDNVTYVDRFNGYARAEGVLHITVTHIFFIDRSGRYEVWMQTSLIGSVERLPLTATGAPLVIRGKDFRVACFLVSRDRDCQDLYETLLRLTQTVTINDLPCFRYLPPGGPMERGEGWDLHLLKDDFDRMGIPNVAWKATNQNISYRLCDTYPSLLFVPATASVPTIVGSSKFRSRGRLPVLTYLHPNKKAALCRSSQPLSGFSSRSQEDQAFLRQIRDANPLQQVLHVVDTRPHLNALTNRAQGKGYEDVQAYKGIDLRFFDIPNIHAIRSSLEKLIKAYHDPRISVEDLNIAIDKSSWLRSNRKILEASFYVAQRLEAGYSVLVHCSDGWDRTAQVCSLAQLIIDPFYRTIDGLQKLIEKDWLHFGHKFTDRCGLLSSGDSRECSPVFTQFLDCLRHLLDLLPTKFEFTQRLLLELHDQCRSALYGTFVGCCEKDRIDLRLSEKTCSFWAYLNRNREYFLNPLYQIELSKGCESPTRNTHQSSMLPSFVLSPQLFRVWRELFLRREWRMPMVPSIFEDSIKDLTVQTRAYTAQADLLRARMKQLCALLGKSPDAISQLLASKIDKRCTNISGARNAVSYVVNGNGSASGAKFTAPNDAPEMSYSLPNGWSYDKRAGATLPPLSVSELALQLAALPLEPEPLAVHPSASCPICNVLMVIHSPKAHCSRCGRLICYRCYERRAGVLNDIEAADVETFVCKHCCPKAAPLCTV</sequence>
<evidence type="ECO:0000313" key="12">
    <source>
        <dbReference type="EMBL" id="JAP52400.1"/>
    </source>
</evidence>
<dbReference type="GO" id="GO:0046856">
    <property type="term" value="P:phosphatidylinositol dephosphorylation"/>
    <property type="evidence" value="ECO:0007669"/>
    <property type="project" value="TreeGrafter"/>
</dbReference>
<organism evidence="12">
    <name type="scientific">Schistocephalus solidus</name>
    <name type="common">Tapeworm</name>
    <dbReference type="NCBI Taxonomy" id="70667"/>
    <lineage>
        <taxon>Eukaryota</taxon>
        <taxon>Metazoa</taxon>
        <taxon>Spiralia</taxon>
        <taxon>Lophotrochozoa</taxon>
        <taxon>Platyhelminthes</taxon>
        <taxon>Cestoda</taxon>
        <taxon>Eucestoda</taxon>
        <taxon>Diphyllobothriidea</taxon>
        <taxon>Diphyllobothriidae</taxon>
        <taxon>Schistocephalus</taxon>
    </lineage>
</organism>
<dbReference type="SUPFAM" id="SSF52799">
    <property type="entry name" value="(Phosphotyrosine protein) phosphatases II"/>
    <property type="match status" value="1"/>
</dbReference>
<feature type="binding site" evidence="8">
    <location>
        <begin position="368"/>
        <end position="374"/>
    </location>
    <ligand>
        <name>substrate</name>
    </ligand>
</feature>
<dbReference type="SUPFAM" id="SSF57903">
    <property type="entry name" value="FYVE/PHD zinc finger"/>
    <property type="match status" value="1"/>
</dbReference>
<evidence type="ECO:0000259" key="11">
    <source>
        <dbReference type="PROSITE" id="PS51339"/>
    </source>
</evidence>
<dbReference type="CDD" id="cd00065">
    <property type="entry name" value="FYVE_like_SF"/>
    <property type="match status" value="1"/>
</dbReference>
<feature type="domain" description="FYVE-type" evidence="10">
    <location>
        <begin position="685"/>
        <end position="747"/>
    </location>
</feature>
<dbReference type="Gene3D" id="3.30.40.10">
    <property type="entry name" value="Zinc/RING finger domain, C3HC4 (zinc finger)"/>
    <property type="match status" value="1"/>
</dbReference>
<dbReference type="SUPFAM" id="SSF50729">
    <property type="entry name" value="PH domain-like"/>
    <property type="match status" value="1"/>
</dbReference>
<feature type="active site" description="Phosphocysteine intermediate" evidence="7">
    <location>
        <position position="368"/>
    </location>
</feature>
<dbReference type="GO" id="GO:0106018">
    <property type="term" value="F:phosphatidylinositol-3,5-bisphosphate phosphatase activity"/>
    <property type="evidence" value="ECO:0007669"/>
    <property type="project" value="TreeGrafter"/>
</dbReference>
<proteinExistence type="inferred from homology"/>
<evidence type="ECO:0000256" key="7">
    <source>
        <dbReference type="PIRSR" id="PIRSR630564-1"/>
    </source>
</evidence>
<dbReference type="PROSITE" id="PS51339">
    <property type="entry name" value="PPASE_MYOTUBULARIN"/>
    <property type="match status" value="1"/>
</dbReference>
<keyword evidence="3" id="KW-0479">Metal-binding</keyword>